<dbReference type="GO" id="GO:0030001">
    <property type="term" value="P:metal ion transport"/>
    <property type="evidence" value="ECO:0007669"/>
    <property type="project" value="InterPro"/>
</dbReference>
<dbReference type="PANTHER" id="PTHR42953">
    <property type="entry name" value="HIGH-AFFINITY ZINC UPTAKE SYSTEM PROTEIN ZNUA-RELATED"/>
    <property type="match status" value="1"/>
</dbReference>
<reference evidence="6 7" key="1">
    <citation type="submission" date="2018-10" db="EMBL/GenBank/DDBJ databases">
        <title>Natrarchaeobius chitinivorans gen. nov., sp. nov., and Natrarchaeobius haloalkaliphilus sp. nov., alkaliphilic, chitin-utilizing haloarchaea from hypersaline alkaline lakes.</title>
        <authorList>
            <person name="Sorokin D.Y."/>
            <person name="Elcheninov A.G."/>
            <person name="Kostrikina N.A."/>
            <person name="Bale N.J."/>
            <person name="Sinninghe Damste J.S."/>
            <person name="Khijniak T.V."/>
            <person name="Kublanov I.V."/>
            <person name="Toshchakov S.V."/>
        </authorList>
    </citation>
    <scope>NUCLEOTIDE SEQUENCE [LARGE SCALE GENOMIC DNA]</scope>
    <source>
        <strain evidence="6 7">AArcht-Sl</strain>
    </source>
</reference>
<sequence length="333" mass="37004">MMNRNVGSSRIEITRRNALVGASSLAIGLAGCLGADPDEDDTTAGTDDETDSEGDIDESEFTVATGFLAVWDLTRQVVGDRMTVVDLVPIGEHGHDFDPGPSVVSDIEDADVFIYLREFASWQDSTAAELEGTDGVHVVEASDGIEFFDSPAEDDDEHFWMDPVTCQEAVDTIANALGEIDPDNAAEYEANAASFNEELEELHEEFVDIVDRAQKTQLVVGTHDSFQWWHDRYGLDIYSPIGTSPDNEATPRDVEEIERTMEEHDLEYVLYDVGEPDDLAESIAAETDADVLPISPVETQLPEYDEQDWGYLEHYREINFPTLERALNVTDQE</sequence>
<dbReference type="OrthoDB" id="50488at2157"/>
<name>A0A3N6M486_9EURY</name>
<proteinExistence type="inferred from homology"/>
<evidence type="ECO:0000256" key="4">
    <source>
        <dbReference type="SAM" id="Coils"/>
    </source>
</evidence>
<gene>
    <name evidence="6" type="ORF">EA462_15030</name>
</gene>
<evidence type="ECO:0000256" key="2">
    <source>
        <dbReference type="ARBA" id="ARBA00022448"/>
    </source>
</evidence>
<protein>
    <submittedName>
        <fullName evidence="6">Zinc ABC transporter substrate-binding protein</fullName>
    </submittedName>
</protein>
<dbReference type="GO" id="GO:0046872">
    <property type="term" value="F:metal ion binding"/>
    <property type="evidence" value="ECO:0007669"/>
    <property type="project" value="InterPro"/>
</dbReference>
<dbReference type="EMBL" id="REFY01000006">
    <property type="protein sequence ID" value="RQG86967.1"/>
    <property type="molecule type" value="Genomic_DNA"/>
</dbReference>
<dbReference type="PROSITE" id="PS51257">
    <property type="entry name" value="PROKAR_LIPOPROTEIN"/>
    <property type="match status" value="1"/>
</dbReference>
<dbReference type="Gene3D" id="3.40.50.1980">
    <property type="entry name" value="Nitrogenase molybdenum iron protein domain"/>
    <property type="match status" value="2"/>
</dbReference>
<dbReference type="SUPFAM" id="SSF53807">
    <property type="entry name" value="Helical backbone' metal receptor"/>
    <property type="match status" value="1"/>
</dbReference>
<keyword evidence="7" id="KW-1185">Reference proteome</keyword>
<evidence type="ECO:0000256" key="5">
    <source>
        <dbReference type="SAM" id="MobiDB-lite"/>
    </source>
</evidence>
<accession>A0A3N6M486</accession>
<evidence type="ECO:0000256" key="3">
    <source>
        <dbReference type="ARBA" id="ARBA00022729"/>
    </source>
</evidence>
<organism evidence="6 7">
    <name type="scientific">Natrarchaeobius halalkaliphilus</name>
    <dbReference type="NCBI Taxonomy" id="1679091"/>
    <lineage>
        <taxon>Archaea</taxon>
        <taxon>Methanobacteriati</taxon>
        <taxon>Methanobacteriota</taxon>
        <taxon>Stenosarchaea group</taxon>
        <taxon>Halobacteria</taxon>
        <taxon>Halobacteriales</taxon>
        <taxon>Natrialbaceae</taxon>
        <taxon>Natrarchaeobius</taxon>
    </lineage>
</organism>
<dbReference type="Proteomes" id="UP000273828">
    <property type="component" value="Unassembled WGS sequence"/>
</dbReference>
<feature type="region of interest" description="Disordered" evidence="5">
    <location>
        <begin position="36"/>
        <end position="56"/>
    </location>
</feature>
<comment type="caution">
    <text evidence="6">The sequence shown here is derived from an EMBL/GenBank/DDBJ whole genome shotgun (WGS) entry which is preliminary data.</text>
</comment>
<dbReference type="PANTHER" id="PTHR42953:SF3">
    <property type="entry name" value="HIGH-AFFINITY ZINC UPTAKE SYSTEM PROTEIN ZNUA"/>
    <property type="match status" value="1"/>
</dbReference>
<evidence type="ECO:0000256" key="1">
    <source>
        <dbReference type="ARBA" id="ARBA00011028"/>
    </source>
</evidence>
<dbReference type="Pfam" id="PF01297">
    <property type="entry name" value="ZnuA"/>
    <property type="match status" value="1"/>
</dbReference>
<comment type="similarity">
    <text evidence="1">Belongs to the bacterial solute-binding protein 9 family.</text>
</comment>
<feature type="coiled-coil region" evidence="4">
    <location>
        <begin position="185"/>
        <end position="216"/>
    </location>
</feature>
<keyword evidence="2" id="KW-0813">Transport</keyword>
<dbReference type="InterPro" id="IPR050492">
    <property type="entry name" value="Bact_metal-bind_prot9"/>
</dbReference>
<dbReference type="InterPro" id="IPR006127">
    <property type="entry name" value="ZnuA-like"/>
</dbReference>
<keyword evidence="4" id="KW-0175">Coiled coil</keyword>
<evidence type="ECO:0000313" key="7">
    <source>
        <dbReference type="Proteomes" id="UP000273828"/>
    </source>
</evidence>
<dbReference type="AlphaFoldDB" id="A0A3N6M486"/>
<evidence type="ECO:0000313" key="6">
    <source>
        <dbReference type="EMBL" id="RQG86967.1"/>
    </source>
</evidence>
<keyword evidence="3" id="KW-0732">Signal</keyword>